<name>A0AAV7E9G0_ARIFI</name>
<dbReference type="PANTHER" id="PTHR33972:SF2">
    <property type="entry name" value="OS04G0606700 PROTEIN"/>
    <property type="match status" value="1"/>
</dbReference>
<gene>
    <name evidence="2" type="ORF">H6P81_016381</name>
</gene>
<evidence type="ECO:0000313" key="3">
    <source>
        <dbReference type="Proteomes" id="UP000825729"/>
    </source>
</evidence>
<evidence type="ECO:0000256" key="1">
    <source>
        <dbReference type="SAM" id="MobiDB-lite"/>
    </source>
</evidence>
<sequence length="118" mass="13301">MTADDAELPVINAADLIMAGLLSRSQTLVRDSYSCLSRKSPSFPPLYRLSSQRNRSSKQPEKRQLIEVEIDGDSEVEVMGLRRLEDAIHNVIIRRLTPECLPFLPGASYWIPPKKLPP</sequence>
<evidence type="ECO:0000313" key="2">
    <source>
        <dbReference type="EMBL" id="KAG9445041.1"/>
    </source>
</evidence>
<accession>A0AAV7E9G0</accession>
<dbReference type="PANTHER" id="PTHR33972">
    <property type="entry name" value="EXPRESSED PROTEIN"/>
    <property type="match status" value="1"/>
</dbReference>
<organism evidence="2 3">
    <name type="scientific">Aristolochia fimbriata</name>
    <name type="common">White veined hardy Dutchman's pipe vine</name>
    <dbReference type="NCBI Taxonomy" id="158543"/>
    <lineage>
        <taxon>Eukaryota</taxon>
        <taxon>Viridiplantae</taxon>
        <taxon>Streptophyta</taxon>
        <taxon>Embryophyta</taxon>
        <taxon>Tracheophyta</taxon>
        <taxon>Spermatophyta</taxon>
        <taxon>Magnoliopsida</taxon>
        <taxon>Magnoliidae</taxon>
        <taxon>Piperales</taxon>
        <taxon>Aristolochiaceae</taxon>
        <taxon>Aristolochia</taxon>
    </lineage>
</organism>
<keyword evidence="3" id="KW-1185">Reference proteome</keyword>
<protein>
    <submittedName>
        <fullName evidence="2">Uncharacterized protein</fullName>
    </submittedName>
</protein>
<reference evidence="2 3" key="1">
    <citation type="submission" date="2021-07" db="EMBL/GenBank/DDBJ databases">
        <title>The Aristolochia fimbriata genome: insights into angiosperm evolution, floral development and chemical biosynthesis.</title>
        <authorList>
            <person name="Jiao Y."/>
        </authorList>
    </citation>
    <scope>NUCLEOTIDE SEQUENCE [LARGE SCALE GENOMIC DNA]</scope>
    <source>
        <strain evidence="2">IBCAS-2021</strain>
        <tissue evidence="2">Leaf</tissue>
    </source>
</reference>
<dbReference type="EMBL" id="JAINDJ010000006">
    <property type="protein sequence ID" value="KAG9445041.1"/>
    <property type="molecule type" value="Genomic_DNA"/>
</dbReference>
<feature type="region of interest" description="Disordered" evidence="1">
    <location>
        <begin position="35"/>
        <end position="63"/>
    </location>
</feature>
<proteinExistence type="predicted"/>
<comment type="caution">
    <text evidence="2">The sequence shown here is derived from an EMBL/GenBank/DDBJ whole genome shotgun (WGS) entry which is preliminary data.</text>
</comment>
<dbReference type="Proteomes" id="UP000825729">
    <property type="component" value="Unassembled WGS sequence"/>
</dbReference>
<dbReference type="AlphaFoldDB" id="A0AAV7E9G0"/>